<evidence type="ECO:0000313" key="3">
    <source>
        <dbReference type="Proteomes" id="UP000631535"/>
    </source>
</evidence>
<sequence>MRFAALTVPHVAGAATFFPGIGTGLSTTVGHGAILYDEAYYSAYAVSVLCLLILLKRVCAAGAAARDTGGPQEDEDTLAPC</sequence>
<proteinExistence type="predicted"/>
<reference evidence="3" key="1">
    <citation type="journal article" date="2019" name="Int. J. Syst. Evol. Microbiol.">
        <title>The Global Catalogue of Microorganisms (GCM) 10K type strain sequencing project: providing services to taxonomists for standard genome sequencing and annotation.</title>
        <authorList>
            <consortium name="The Broad Institute Genomics Platform"/>
            <consortium name="The Broad Institute Genome Sequencing Center for Infectious Disease"/>
            <person name="Wu L."/>
            <person name="Ma J."/>
        </authorList>
    </citation>
    <scope>NUCLEOTIDE SEQUENCE [LARGE SCALE GENOMIC DNA]</scope>
    <source>
        <strain evidence="3">CGMCC 4.7178</strain>
    </source>
</reference>
<keyword evidence="1" id="KW-1133">Transmembrane helix</keyword>
<gene>
    <name evidence="2" type="ORF">GCM10012287_23790</name>
</gene>
<feature type="transmembrane region" description="Helical" evidence="1">
    <location>
        <begin position="38"/>
        <end position="55"/>
    </location>
</feature>
<accession>A0ABQ2M9F9</accession>
<organism evidence="2 3">
    <name type="scientific">Streptomyces daqingensis</name>
    <dbReference type="NCBI Taxonomy" id="1472640"/>
    <lineage>
        <taxon>Bacteria</taxon>
        <taxon>Bacillati</taxon>
        <taxon>Actinomycetota</taxon>
        <taxon>Actinomycetes</taxon>
        <taxon>Kitasatosporales</taxon>
        <taxon>Streptomycetaceae</taxon>
        <taxon>Streptomyces</taxon>
    </lineage>
</organism>
<dbReference type="RefSeq" id="WP_189037087.1">
    <property type="nucleotide sequence ID" value="NZ_BMMP01000007.1"/>
</dbReference>
<protein>
    <submittedName>
        <fullName evidence="2">Uncharacterized protein</fullName>
    </submittedName>
</protein>
<evidence type="ECO:0000313" key="2">
    <source>
        <dbReference type="EMBL" id="GGO48556.1"/>
    </source>
</evidence>
<keyword evidence="1" id="KW-0472">Membrane</keyword>
<keyword evidence="1" id="KW-0812">Transmembrane</keyword>
<evidence type="ECO:0000256" key="1">
    <source>
        <dbReference type="SAM" id="Phobius"/>
    </source>
</evidence>
<keyword evidence="3" id="KW-1185">Reference proteome</keyword>
<name>A0ABQ2M9F9_9ACTN</name>
<comment type="caution">
    <text evidence="2">The sequence shown here is derived from an EMBL/GenBank/DDBJ whole genome shotgun (WGS) entry which is preliminary data.</text>
</comment>
<dbReference type="Proteomes" id="UP000631535">
    <property type="component" value="Unassembled WGS sequence"/>
</dbReference>
<dbReference type="EMBL" id="BMMP01000007">
    <property type="protein sequence ID" value="GGO48556.1"/>
    <property type="molecule type" value="Genomic_DNA"/>
</dbReference>